<dbReference type="InterPro" id="IPR018356">
    <property type="entry name" value="Tscrpt_reg_HTH_DeoR_CS"/>
</dbReference>
<comment type="caution">
    <text evidence="8">The sequence shown here is derived from an EMBL/GenBank/DDBJ whole genome shotgun (WGS) entry which is preliminary data.</text>
</comment>
<dbReference type="GO" id="GO:0003700">
    <property type="term" value="F:DNA-binding transcription factor activity"/>
    <property type="evidence" value="ECO:0007669"/>
    <property type="project" value="InterPro"/>
</dbReference>
<dbReference type="InterPro" id="IPR036388">
    <property type="entry name" value="WH-like_DNA-bd_sf"/>
</dbReference>
<dbReference type="PROSITE" id="PS00894">
    <property type="entry name" value="HTH_DEOR_1"/>
    <property type="match status" value="1"/>
</dbReference>
<dbReference type="PANTHER" id="PTHR30363:SF4">
    <property type="entry name" value="GLYCEROL-3-PHOSPHATE REGULON REPRESSOR"/>
    <property type="match status" value="1"/>
</dbReference>
<dbReference type="AlphaFoldDB" id="A0A3N5A9H3"/>
<feature type="domain" description="HTH deoR-type" evidence="7">
    <location>
        <begin position="12"/>
        <end position="67"/>
    </location>
</feature>
<keyword evidence="4" id="KW-0238">DNA-binding</keyword>
<dbReference type="Gene3D" id="1.10.10.10">
    <property type="entry name" value="Winged helix-like DNA-binding domain superfamily/Winged helix DNA-binding domain"/>
    <property type="match status" value="1"/>
</dbReference>
<dbReference type="InterPro" id="IPR001034">
    <property type="entry name" value="DeoR_HTH"/>
</dbReference>
<dbReference type="SUPFAM" id="SSF46785">
    <property type="entry name" value="Winged helix' DNA-binding domain"/>
    <property type="match status" value="1"/>
</dbReference>
<keyword evidence="2" id="KW-0678">Repressor</keyword>
<keyword evidence="5" id="KW-0804">Transcription</keyword>
<gene>
    <name evidence="8" type="ORF">EDD32_2824</name>
</gene>
<dbReference type="InterPro" id="IPR037171">
    <property type="entry name" value="NagB/RpiA_transferase-like"/>
</dbReference>
<dbReference type="Proteomes" id="UP000280726">
    <property type="component" value="Unassembled WGS sequence"/>
</dbReference>
<dbReference type="PRINTS" id="PR00037">
    <property type="entry name" value="HTHLACR"/>
</dbReference>
<proteinExistence type="predicted"/>
<evidence type="ECO:0000256" key="1">
    <source>
        <dbReference type="ARBA" id="ARBA00021390"/>
    </source>
</evidence>
<evidence type="ECO:0000259" key="7">
    <source>
        <dbReference type="PROSITE" id="PS51000"/>
    </source>
</evidence>
<dbReference type="Pfam" id="PF00455">
    <property type="entry name" value="DeoRC"/>
    <property type="match status" value="1"/>
</dbReference>
<dbReference type="SUPFAM" id="SSF100950">
    <property type="entry name" value="NagB/RpiA/CoA transferase-like"/>
    <property type="match status" value="1"/>
</dbReference>
<sequence>MSRTHEGAPVYAEERQHAMAQVITRQHRSSVAELAEEFSVTTETVRRDLSALERLGLVRRVHGGAVPASALAVAEPGLTERDVANTAAKDQIAAAALSLLPPPGSTIILDAGSTTVRLAAILPRDHRLTVVTHAVPIAARLAGLPYIDLVLLPGRVRRTTHAAVGADTVGALADIRADVSFLATNGLSTTYGLTTPDRDEAATKRAIASAGRRTVVLADSSKIGVESSQRFAAITDVDVLVTDSGISPDDRSALDAAGVEVVVA</sequence>
<evidence type="ECO:0000313" key="9">
    <source>
        <dbReference type="Proteomes" id="UP000280726"/>
    </source>
</evidence>
<organism evidence="8 9">
    <name type="scientific">Georgenia muralis</name>
    <dbReference type="NCBI Taxonomy" id="154117"/>
    <lineage>
        <taxon>Bacteria</taxon>
        <taxon>Bacillati</taxon>
        <taxon>Actinomycetota</taxon>
        <taxon>Actinomycetes</taxon>
        <taxon>Micrococcales</taxon>
        <taxon>Bogoriellaceae</taxon>
        <taxon>Georgenia</taxon>
    </lineage>
</organism>
<dbReference type="SMART" id="SM00420">
    <property type="entry name" value="HTH_DEOR"/>
    <property type="match status" value="1"/>
</dbReference>
<dbReference type="InterPro" id="IPR014036">
    <property type="entry name" value="DeoR-like_C"/>
</dbReference>
<evidence type="ECO:0000256" key="3">
    <source>
        <dbReference type="ARBA" id="ARBA00023015"/>
    </source>
</evidence>
<comment type="function">
    <text evidence="6">Repressor of the lactose catabolism operon. Galactose-6-phosphate is the inducer.</text>
</comment>
<keyword evidence="9" id="KW-1185">Reference proteome</keyword>
<dbReference type="GO" id="GO:0003677">
    <property type="term" value="F:DNA binding"/>
    <property type="evidence" value="ECO:0007669"/>
    <property type="project" value="UniProtKB-KW"/>
</dbReference>
<evidence type="ECO:0000256" key="4">
    <source>
        <dbReference type="ARBA" id="ARBA00023125"/>
    </source>
</evidence>
<evidence type="ECO:0000256" key="5">
    <source>
        <dbReference type="ARBA" id="ARBA00023163"/>
    </source>
</evidence>
<accession>A0A3N5A9H3</accession>
<dbReference type="Pfam" id="PF08220">
    <property type="entry name" value="HTH_DeoR"/>
    <property type="match status" value="1"/>
</dbReference>
<dbReference type="PROSITE" id="PS51000">
    <property type="entry name" value="HTH_DEOR_2"/>
    <property type="match status" value="1"/>
</dbReference>
<keyword evidence="3" id="KW-0805">Transcription regulation</keyword>
<dbReference type="InterPro" id="IPR036390">
    <property type="entry name" value="WH_DNA-bd_sf"/>
</dbReference>
<protein>
    <recommendedName>
        <fullName evidence="1">Lactose phosphotransferase system repressor</fullName>
    </recommendedName>
</protein>
<dbReference type="PANTHER" id="PTHR30363">
    <property type="entry name" value="HTH-TYPE TRANSCRIPTIONAL REGULATOR SRLR-RELATED"/>
    <property type="match status" value="1"/>
</dbReference>
<evidence type="ECO:0000313" key="8">
    <source>
        <dbReference type="EMBL" id="RPF28301.1"/>
    </source>
</evidence>
<dbReference type="RefSeq" id="WP_246006144.1">
    <property type="nucleotide sequence ID" value="NZ_RKRA01000001.1"/>
</dbReference>
<reference evidence="8 9" key="1">
    <citation type="submission" date="2018-11" db="EMBL/GenBank/DDBJ databases">
        <title>Sequencing the genomes of 1000 actinobacteria strains.</title>
        <authorList>
            <person name="Klenk H.-P."/>
        </authorList>
    </citation>
    <scope>NUCLEOTIDE SEQUENCE [LARGE SCALE GENOMIC DNA]</scope>
    <source>
        <strain evidence="8 9">DSM 14418</strain>
    </source>
</reference>
<evidence type="ECO:0000256" key="2">
    <source>
        <dbReference type="ARBA" id="ARBA00022491"/>
    </source>
</evidence>
<dbReference type="Gene3D" id="3.40.50.1360">
    <property type="match status" value="1"/>
</dbReference>
<evidence type="ECO:0000256" key="6">
    <source>
        <dbReference type="ARBA" id="ARBA00024937"/>
    </source>
</evidence>
<name>A0A3N5A9H3_9MICO</name>
<dbReference type="SMART" id="SM01134">
    <property type="entry name" value="DeoRC"/>
    <property type="match status" value="1"/>
</dbReference>
<dbReference type="EMBL" id="RKRA01000001">
    <property type="protein sequence ID" value="RPF28301.1"/>
    <property type="molecule type" value="Genomic_DNA"/>
</dbReference>
<dbReference type="InterPro" id="IPR050313">
    <property type="entry name" value="Carb_Metab_HTH_regulators"/>
</dbReference>